<protein>
    <recommendedName>
        <fullName evidence="7">Pseudouridine synthase I TruA alpha/beta domain-containing protein</fullName>
    </recommendedName>
</protein>
<dbReference type="InterPro" id="IPR020094">
    <property type="entry name" value="TruA/RsuA/RluB/E/F_N"/>
</dbReference>
<dbReference type="AlphaFoldDB" id="A0A8T3C414"/>
<organism evidence="8 9">
    <name type="scientific">Dendrobium nobile</name>
    <name type="common">Orchid</name>
    <dbReference type="NCBI Taxonomy" id="94219"/>
    <lineage>
        <taxon>Eukaryota</taxon>
        <taxon>Viridiplantae</taxon>
        <taxon>Streptophyta</taxon>
        <taxon>Embryophyta</taxon>
        <taxon>Tracheophyta</taxon>
        <taxon>Spermatophyta</taxon>
        <taxon>Magnoliopsida</taxon>
        <taxon>Liliopsida</taxon>
        <taxon>Asparagales</taxon>
        <taxon>Orchidaceae</taxon>
        <taxon>Epidendroideae</taxon>
        <taxon>Malaxideae</taxon>
        <taxon>Dendrobiinae</taxon>
        <taxon>Dendrobium</taxon>
    </lineage>
</organism>
<dbReference type="GO" id="GO:0009982">
    <property type="term" value="F:pseudouridine synthase activity"/>
    <property type="evidence" value="ECO:0007669"/>
    <property type="project" value="InterPro"/>
</dbReference>
<keyword evidence="2" id="KW-0819">tRNA processing</keyword>
<reference evidence="8" key="1">
    <citation type="journal article" date="2022" name="Front. Genet.">
        <title>Chromosome-Scale Assembly of the Dendrobium nobile Genome Provides Insights Into the Molecular Mechanism of the Biosynthesis of the Medicinal Active Ingredient of Dendrobium.</title>
        <authorList>
            <person name="Xu Q."/>
            <person name="Niu S.-C."/>
            <person name="Li K.-L."/>
            <person name="Zheng P.-J."/>
            <person name="Zhang X.-J."/>
            <person name="Jia Y."/>
            <person name="Liu Y."/>
            <person name="Niu Y.-X."/>
            <person name="Yu L.-H."/>
            <person name="Chen D.-F."/>
            <person name="Zhang G.-Q."/>
        </authorList>
    </citation>
    <scope>NUCLEOTIDE SEQUENCE</scope>
    <source>
        <tissue evidence="8">Leaf</tissue>
    </source>
</reference>
<comment type="similarity">
    <text evidence="1">Belongs to the tRNA pseudouridine synthase TruA family.</text>
</comment>
<evidence type="ECO:0000256" key="4">
    <source>
        <dbReference type="ARBA" id="ARBA00036943"/>
    </source>
</evidence>
<evidence type="ECO:0000313" key="9">
    <source>
        <dbReference type="Proteomes" id="UP000829196"/>
    </source>
</evidence>
<dbReference type="Pfam" id="PF01416">
    <property type="entry name" value="PseudoU_synth_1"/>
    <property type="match status" value="1"/>
</dbReference>
<feature type="domain" description="Pseudouridine synthase I TruA alpha/beta" evidence="7">
    <location>
        <begin position="326"/>
        <end position="410"/>
    </location>
</feature>
<accession>A0A8T3C414</accession>
<dbReference type="GO" id="GO:0031119">
    <property type="term" value="P:tRNA pseudouridine synthesis"/>
    <property type="evidence" value="ECO:0007669"/>
    <property type="project" value="InterPro"/>
</dbReference>
<evidence type="ECO:0000256" key="1">
    <source>
        <dbReference type="ARBA" id="ARBA00009375"/>
    </source>
</evidence>
<dbReference type="SMR" id="A0A8T3C414"/>
<evidence type="ECO:0000259" key="7">
    <source>
        <dbReference type="Pfam" id="PF01416"/>
    </source>
</evidence>
<evidence type="ECO:0000256" key="2">
    <source>
        <dbReference type="ARBA" id="ARBA00022694"/>
    </source>
</evidence>
<keyword evidence="9" id="KW-1185">Reference proteome</keyword>
<dbReference type="OrthoDB" id="10256309at2759"/>
<dbReference type="Gene3D" id="3.30.70.580">
    <property type="entry name" value="Pseudouridine synthase I, catalytic domain, N-terminal subdomain"/>
    <property type="match status" value="1"/>
</dbReference>
<dbReference type="EMBL" id="JAGYWB010000003">
    <property type="protein sequence ID" value="KAI0526968.1"/>
    <property type="molecule type" value="Genomic_DNA"/>
</dbReference>
<name>A0A8T3C414_DENNO</name>
<dbReference type="Gene3D" id="3.30.70.660">
    <property type="entry name" value="Pseudouridine synthase I, catalytic domain, C-terminal subdomain"/>
    <property type="match status" value="1"/>
</dbReference>
<evidence type="ECO:0000256" key="6">
    <source>
        <dbReference type="PIRSR" id="PIRSR641708-2"/>
    </source>
</evidence>
<dbReference type="Proteomes" id="UP000829196">
    <property type="component" value="Unassembled WGS sequence"/>
</dbReference>
<dbReference type="GO" id="GO:1990481">
    <property type="term" value="P:mRNA pseudouridine synthesis"/>
    <property type="evidence" value="ECO:0007669"/>
    <property type="project" value="TreeGrafter"/>
</dbReference>
<gene>
    <name evidence="8" type="ORF">KFK09_002564</name>
</gene>
<dbReference type="PANTHER" id="PTHR11142:SF9">
    <property type="entry name" value="TRNA PSEUDOURIDINE SYNTHASE-RELATED"/>
    <property type="match status" value="1"/>
</dbReference>
<evidence type="ECO:0000256" key="3">
    <source>
        <dbReference type="ARBA" id="ARBA00023235"/>
    </source>
</evidence>
<proteinExistence type="inferred from homology"/>
<dbReference type="GO" id="GO:0005634">
    <property type="term" value="C:nucleus"/>
    <property type="evidence" value="ECO:0007669"/>
    <property type="project" value="TreeGrafter"/>
</dbReference>
<dbReference type="InterPro" id="IPR041708">
    <property type="entry name" value="PUS1/PUS2-like"/>
</dbReference>
<keyword evidence="3" id="KW-0413">Isomerase</keyword>
<evidence type="ECO:0000313" key="8">
    <source>
        <dbReference type="EMBL" id="KAI0526968.1"/>
    </source>
</evidence>
<comment type="catalytic activity">
    <reaction evidence="4">
        <text>a uridine in tRNA = a pseudouridine in tRNA</text>
        <dbReference type="Rhea" id="RHEA:54572"/>
        <dbReference type="Rhea" id="RHEA-COMP:13339"/>
        <dbReference type="Rhea" id="RHEA-COMP:13934"/>
        <dbReference type="ChEBI" id="CHEBI:65314"/>
        <dbReference type="ChEBI" id="CHEBI:65315"/>
    </reaction>
</comment>
<feature type="binding site" evidence="6">
    <location>
        <position position="193"/>
    </location>
    <ligand>
        <name>substrate</name>
    </ligand>
</feature>
<comment type="caution">
    <text evidence="8">The sequence shown here is derived from an EMBL/GenBank/DDBJ whole genome shotgun (WGS) entry which is preliminary data.</text>
</comment>
<evidence type="ECO:0000256" key="5">
    <source>
        <dbReference type="PIRSR" id="PIRSR641708-1"/>
    </source>
</evidence>
<dbReference type="InterPro" id="IPR001406">
    <property type="entry name" value="PsdUridine_synth_TruA"/>
</dbReference>
<feature type="active site" description="Nucleophile" evidence="5">
    <location>
        <position position="128"/>
    </location>
</feature>
<dbReference type="FunFam" id="3.30.70.580:FF:000002">
    <property type="entry name" value="tRNA pseudouridine synthase"/>
    <property type="match status" value="1"/>
</dbReference>
<dbReference type="GO" id="GO:0003723">
    <property type="term" value="F:RNA binding"/>
    <property type="evidence" value="ECO:0007669"/>
    <property type="project" value="InterPro"/>
</dbReference>
<sequence length="513" mass="58929">MAVVSSLRLPISTRLFLNSGSHVSLGHRRCHLLILRSPRTSRVFSSARASICLDTPRKWRWESCRKKKVVLRVGYVGTDYKGLQLQRFDSLPTIEAELESAIYKAGGIRDSNYGDLQKIKWARSSRTDKGVHSLATIITLKMEIPEDAWKNDPNGTLLASYVNYHLPSNIKVFSILPSQWSFDARRECNFRMYSYILPAEIIGIKNGCCSNEIEEHLSDFNDILKSFEGEHPYHNFTYRSKYRKPLPGKHNKNRQTWSPEAKLDLLIQETDCESAEQQDISDNVDLGEDDCDCYEPGRIDVRSPISNPALKARWLYKPDEMDRLSSSHFRKIFRCSCGKLETLYGLNYVEVSIHGESFMLHQIRKMVGTAVAVKQSLLPRDIIDLSLAKFARIILPIAPSEVLILQNNRFSSRKRPGNISRPEMIKMAESEEIQKGVEEFYQSVLLPQLSKFLDPKNLPWTEWIQNLENGVAISDEELDEVRKAWKIWEQDLLKSKKKSLDNSALVENELCKS</sequence>
<dbReference type="InterPro" id="IPR020097">
    <property type="entry name" value="PsdUridine_synth_TruA_a/b_dom"/>
</dbReference>
<dbReference type="PANTHER" id="PTHR11142">
    <property type="entry name" value="PSEUDOURIDYLATE SYNTHASE"/>
    <property type="match status" value="1"/>
</dbReference>
<dbReference type="InterPro" id="IPR020095">
    <property type="entry name" value="PsdUridine_synth_TruA_C"/>
</dbReference>
<dbReference type="SUPFAM" id="SSF55120">
    <property type="entry name" value="Pseudouridine synthase"/>
    <property type="match status" value="2"/>
</dbReference>
<dbReference type="CDD" id="cd02568">
    <property type="entry name" value="PseudoU_synth_PUS1_PUS2"/>
    <property type="match status" value="1"/>
</dbReference>
<dbReference type="InterPro" id="IPR020103">
    <property type="entry name" value="PsdUridine_synth_cat_dom_sf"/>
</dbReference>